<dbReference type="EMBL" id="CM042880">
    <property type="protein sequence ID" value="KAI4389362.1"/>
    <property type="molecule type" value="Genomic_DNA"/>
</dbReference>
<keyword evidence="2" id="KW-1185">Reference proteome</keyword>
<reference evidence="2" key="1">
    <citation type="journal article" date="2023" name="Front. Plant Sci.">
        <title>Chromosomal-level genome assembly of Melastoma candidum provides insights into trichome evolution.</title>
        <authorList>
            <person name="Zhong Y."/>
            <person name="Wu W."/>
            <person name="Sun C."/>
            <person name="Zou P."/>
            <person name="Liu Y."/>
            <person name="Dai S."/>
            <person name="Zhou R."/>
        </authorList>
    </citation>
    <scope>NUCLEOTIDE SEQUENCE [LARGE SCALE GENOMIC DNA]</scope>
</reference>
<evidence type="ECO:0000313" key="1">
    <source>
        <dbReference type="EMBL" id="KAI4389362.1"/>
    </source>
</evidence>
<proteinExistence type="predicted"/>
<evidence type="ECO:0000313" key="2">
    <source>
        <dbReference type="Proteomes" id="UP001057402"/>
    </source>
</evidence>
<comment type="caution">
    <text evidence="1">The sequence shown here is derived from an EMBL/GenBank/DDBJ whole genome shotgun (WGS) entry which is preliminary data.</text>
</comment>
<name>A0ACB9SMC9_9MYRT</name>
<sequence>MGEPCGEGSGDEEYATLSVPRGGPIFVPYYIGALTRVPEFENSIVRLLEELKAEVSSESPVRGEGDLSVDELKIFSDSELVEMAMKEALAPLPEKDAEVLVPVPRSEEGGMELDEPKGCLAICDKAFPGTMSVEDSHSSFESKLILVKGKNVRKRKGKRQRQQALEVSFIQKVEDIVKIKRRQDEDKGRARLHSLTSISKTDDTPTAVGERGEKLQALRLTNHEVKVKVSDLQDNAVVSHPEIILCVEVYHHVRKWSKSQEFLVLGHQLLTELRDKIYCTTDHVMEKAGQHDPSGYFLIEDLFCNDMRDRFAIDYSEPILDWLRNSKDEALEKWESILTGELQPKQKNVIGPPSTSQVPHFNSIRMEKTRFYDLKFQLGAGYLYCHQGDCKHTIVIRDMRLIHGEDIRNRAAYPILVFQIKGRVRKCNVCKIYRATKVTVDDKWAKDNPCYFCDNCYYLLHYSQNNTLLYSDFSVYDYHHD</sequence>
<organism evidence="1 2">
    <name type="scientific">Melastoma candidum</name>
    <dbReference type="NCBI Taxonomy" id="119954"/>
    <lineage>
        <taxon>Eukaryota</taxon>
        <taxon>Viridiplantae</taxon>
        <taxon>Streptophyta</taxon>
        <taxon>Embryophyta</taxon>
        <taxon>Tracheophyta</taxon>
        <taxon>Spermatophyta</taxon>
        <taxon>Magnoliopsida</taxon>
        <taxon>eudicotyledons</taxon>
        <taxon>Gunneridae</taxon>
        <taxon>Pentapetalae</taxon>
        <taxon>rosids</taxon>
        <taxon>malvids</taxon>
        <taxon>Myrtales</taxon>
        <taxon>Melastomataceae</taxon>
        <taxon>Melastomatoideae</taxon>
        <taxon>Melastomateae</taxon>
        <taxon>Melastoma</taxon>
    </lineage>
</organism>
<dbReference type="Proteomes" id="UP001057402">
    <property type="component" value="Chromosome 1"/>
</dbReference>
<gene>
    <name evidence="1" type="ORF">MLD38_001594</name>
</gene>
<protein>
    <submittedName>
        <fullName evidence="1">Uncharacterized protein</fullName>
    </submittedName>
</protein>
<accession>A0ACB9SMC9</accession>